<evidence type="ECO:0000313" key="2">
    <source>
        <dbReference type="Proteomes" id="UP000499080"/>
    </source>
</evidence>
<dbReference type="AlphaFoldDB" id="A0A4Y2E215"/>
<protein>
    <submittedName>
        <fullName evidence="1">Uncharacterized protein</fullName>
    </submittedName>
</protein>
<keyword evidence="2" id="KW-1185">Reference proteome</keyword>
<sequence length="88" mass="9879">MESDGNNKKWLSKIAANLSELLIVPPEKSTPNSLYFPDVSSLMSRNPAASKEIPDAASTPLHIYNVFQKCQRKVLTIVFIICFRKNVI</sequence>
<dbReference type="EMBL" id="BGPR01000490">
    <property type="protein sequence ID" value="GBM23011.1"/>
    <property type="molecule type" value="Genomic_DNA"/>
</dbReference>
<accession>A0A4Y2E215</accession>
<comment type="caution">
    <text evidence="1">The sequence shown here is derived from an EMBL/GenBank/DDBJ whole genome shotgun (WGS) entry which is preliminary data.</text>
</comment>
<dbReference type="Proteomes" id="UP000499080">
    <property type="component" value="Unassembled WGS sequence"/>
</dbReference>
<name>A0A4Y2E215_ARAVE</name>
<organism evidence="1 2">
    <name type="scientific">Araneus ventricosus</name>
    <name type="common">Orbweaver spider</name>
    <name type="synonym">Epeira ventricosa</name>
    <dbReference type="NCBI Taxonomy" id="182803"/>
    <lineage>
        <taxon>Eukaryota</taxon>
        <taxon>Metazoa</taxon>
        <taxon>Ecdysozoa</taxon>
        <taxon>Arthropoda</taxon>
        <taxon>Chelicerata</taxon>
        <taxon>Arachnida</taxon>
        <taxon>Araneae</taxon>
        <taxon>Araneomorphae</taxon>
        <taxon>Entelegynae</taxon>
        <taxon>Araneoidea</taxon>
        <taxon>Araneidae</taxon>
        <taxon>Araneus</taxon>
    </lineage>
</organism>
<proteinExistence type="predicted"/>
<gene>
    <name evidence="1" type="ORF">AVEN_172352_1</name>
</gene>
<evidence type="ECO:0000313" key="1">
    <source>
        <dbReference type="EMBL" id="GBM23011.1"/>
    </source>
</evidence>
<reference evidence="1 2" key="1">
    <citation type="journal article" date="2019" name="Sci. Rep.">
        <title>Orb-weaving spider Araneus ventricosus genome elucidates the spidroin gene catalogue.</title>
        <authorList>
            <person name="Kono N."/>
            <person name="Nakamura H."/>
            <person name="Ohtoshi R."/>
            <person name="Moran D.A.P."/>
            <person name="Shinohara A."/>
            <person name="Yoshida Y."/>
            <person name="Fujiwara M."/>
            <person name="Mori M."/>
            <person name="Tomita M."/>
            <person name="Arakawa K."/>
        </authorList>
    </citation>
    <scope>NUCLEOTIDE SEQUENCE [LARGE SCALE GENOMIC DNA]</scope>
</reference>